<comment type="caution">
    <text evidence="1">The sequence shown here is derived from an EMBL/GenBank/DDBJ whole genome shotgun (WGS) entry which is preliminary data.</text>
</comment>
<name>A0A543FZL9_9FLAO</name>
<dbReference type="EMBL" id="VFPJ01000001">
    <property type="protein sequence ID" value="TQM39278.1"/>
    <property type="molecule type" value="Genomic_DNA"/>
</dbReference>
<dbReference type="Gene3D" id="2.180.10.10">
    <property type="entry name" value="RHS repeat-associated core"/>
    <property type="match status" value="1"/>
</dbReference>
<dbReference type="InterPro" id="IPR031325">
    <property type="entry name" value="RHS_repeat"/>
</dbReference>
<dbReference type="RefSeq" id="WP_260439078.1">
    <property type="nucleotide sequence ID" value="NZ_VFPJ01000001.1"/>
</dbReference>
<dbReference type="Proteomes" id="UP000320773">
    <property type="component" value="Unassembled WGS sequence"/>
</dbReference>
<reference evidence="1 2" key="1">
    <citation type="submission" date="2019-06" db="EMBL/GenBank/DDBJ databases">
        <title>Genomic Encyclopedia of Archaeal and Bacterial Type Strains, Phase II (KMG-II): from individual species to whole genera.</title>
        <authorList>
            <person name="Goeker M."/>
        </authorList>
    </citation>
    <scope>NUCLEOTIDE SEQUENCE [LARGE SCALE GENOMIC DNA]</scope>
    <source>
        <strain evidence="1 2">DSM 24789</strain>
    </source>
</reference>
<evidence type="ECO:0000313" key="1">
    <source>
        <dbReference type="EMBL" id="TQM39278.1"/>
    </source>
</evidence>
<dbReference type="InterPro" id="IPR006530">
    <property type="entry name" value="YD"/>
</dbReference>
<dbReference type="NCBIfam" id="TIGR01643">
    <property type="entry name" value="YD_repeat_2x"/>
    <property type="match status" value="1"/>
</dbReference>
<dbReference type="Pfam" id="PF05593">
    <property type="entry name" value="RHS_repeat"/>
    <property type="match status" value="1"/>
</dbReference>
<sequence>MTGYNSTLNPDTLSSSGVLNGIPKYEFSFNNIPSGNSNNSLFSFYLFSINSIANYNPTGNGSHIGYDEVVEVNLDNSYTKHFFTNYGTDINGISHFDEPPLGITGWVPGNQSIYMKYSSKESERGKTIGVFDFNKQDVLIKKRKITYRNDSNRFNDFLKQKIISSEFCPNGNSLLFAVAIKIFKYSYYPTSEEVTSYDLNGLNPITLTKNFSYNTNNQLAIEQITNSTQSNILQTKYFYPCDNTISTEPNFSILCQKNMINTPLKTENYYNSDLLSSQITKYGSFTSNILGQNMLLPQFIYAGKANVLEKKITYDFYDTSGNLTQYTPESGMPVTIIWGYNKTQPIAKFENATNAQVAAALGVANISSLTEANLPAIDALRNSSNTAIQKAMITTYTHKPLIGVSTITDPKGDVMRYNYDTFGRLQNVTDKNGNKLSENEYHYKP</sequence>
<accession>A0A543FZL9</accession>
<dbReference type="AlphaFoldDB" id="A0A543FZL9"/>
<protein>
    <submittedName>
        <fullName evidence="1">YD repeat-containing protein</fullName>
    </submittedName>
</protein>
<gene>
    <name evidence="1" type="ORF">BC670_0054</name>
</gene>
<evidence type="ECO:0000313" key="2">
    <source>
        <dbReference type="Proteomes" id="UP000320773"/>
    </source>
</evidence>
<organism evidence="1 2">
    <name type="scientific">Flavobacterium branchiophilum</name>
    <dbReference type="NCBI Taxonomy" id="55197"/>
    <lineage>
        <taxon>Bacteria</taxon>
        <taxon>Pseudomonadati</taxon>
        <taxon>Bacteroidota</taxon>
        <taxon>Flavobacteriia</taxon>
        <taxon>Flavobacteriales</taxon>
        <taxon>Flavobacteriaceae</taxon>
        <taxon>Flavobacterium</taxon>
    </lineage>
</organism>
<proteinExistence type="predicted"/>